<dbReference type="InterPro" id="IPR001611">
    <property type="entry name" value="Leu-rich_rpt"/>
</dbReference>
<dbReference type="OrthoDB" id="676979at2759"/>
<dbReference type="SUPFAM" id="SSF56112">
    <property type="entry name" value="Protein kinase-like (PK-like)"/>
    <property type="match status" value="1"/>
</dbReference>
<keyword evidence="5" id="KW-0723">Serine/threonine-protein kinase</keyword>
<keyword evidence="6" id="KW-0597">Phosphoprotein</keyword>
<evidence type="ECO:0000256" key="5">
    <source>
        <dbReference type="ARBA" id="ARBA00022527"/>
    </source>
</evidence>
<keyword evidence="12" id="KW-0547">Nucleotide-binding</keyword>
<dbReference type="EC" id="2.7.11.1" evidence="3"/>
<keyword evidence="13" id="KW-0418">Kinase</keyword>
<dbReference type="AlphaFoldDB" id="A0A9Q0JUE8"/>
<evidence type="ECO:0000256" key="8">
    <source>
        <dbReference type="ARBA" id="ARBA00022679"/>
    </source>
</evidence>
<dbReference type="SMART" id="SM00369">
    <property type="entry name" value="LRR_TYP"/>
    <property type="match status" value="6"/>
</dbReference>
<keyword evidence="14" id="KW-0067">ATP-binding</keyword>
<comment type="similarity">
    <text evidence="2">Belongs to the protein kinase superfamily. Ser/Thr protein kinase family.</text>
</comment>
<dbReference type="GO" id="GO:0005886">
    <property type="term" value="C:plasma membrane"/>
    <property type="evidence" value="ECO:0007669"/>
    <property type="project" value="UniProtKB-SubCell"/>
</dbReference>
<dbReference type="FunFam" id="3.80.10.10:FF:000400">
    <property type="entry name" value="Nuclear pore complex protein NUP107"/>
    <property type="match status" value="1"/>
</dbReference>
<evidence type="ECO:0000256" key="17">
    <source>
        <dbReference type="ARBA" id="ARBA00023170"/>
    </source>
</evidence>
<evidence type="ECO:0000256" key="9">
    <source>
        <dbReference type="ARBA" id="ARBA00022692"/>
    </source>
</evidence>
<gene>
    <name evidence="23" type="ORF">NE237_027642</name>
</gene>
<dbReference type="Pfam" id="PF13855">
    <property type="entry name" value="LRR_8"/>
    <property type="match status" value="1"/>
</dbReference>
<evidence type="ECO:0000256" key="10">
    <source>
        <dbReference type="ARBA" id="ARBA00022729"/>
    </source>
</evidence>
<dbReference type="InterPro" id="IPR011009">
    <property type="entry name" value="Kinase-like_dom_sf"/>
</dbReference>
<organism evidence="23 24">
    <name type="scientific">Protea cynaroides</name>
    <dbReference type="NCBI Taxonomy" id="273540"/>
    <lineage>
        <taxon>Eukaryota</taxon>
        <taxon>Viridiplantae</taxon>
        <taxon>Streptophyta</taxon>
        <taxon>Embryophyta</taxon>
        <taxon>Tracheophyta</taxon>
        <taxon>Spermatophyta</taxon>
        <taxon>Magnoliopsida</taxon>
        <taxon>Proteales</taxon>
        <taxon>Proteaceae</taxon>
        <taxon>Protea</taxon>
    </lineage>
</organism>
<evidence type="ECO:0000256" key="3">
    <source>
        <dbReference type="ARBA" id="ARBA00012513"/>
    </source>
</evidence>
<evidence type="ECO:0000256" key="18">
    <source>
        <dbReference type="ARBA" id="ARBA00023180"/>
    </source>
</evidence>
<comment type="subcellular location">
    <subcellularLocation>
        <location evidence="1">Cell membrane</location>
        <topology evidence="1">Single-pass membrane protein</topology>
    </subcellularLocation>
</comment>
<dbReference type="GO" id="GO:0004674">
    <property type="term" value="F:protein serine/threonine kinase activity"/>
    <property type="evidence" value="ECO:0007669"/>
    <property type="project" value="UniProtKB-KW"/>
</dbReference>
<dbReference type="InterPro" id="IPR008271">
    <property type="entry name" value="Ser/Thr_kinase_AS"/>
</dbReference>
<keyword evidence="8" id="KW-0808">Transferase</keyword>
<evidence type="ECO:0000256" key="21">
    <source>
        <dbReference type="SAM" id="Phobius"/>
    </source>
</evidence>
<evidence type="ECO:0000313" key="24">
    <source>
        <dbReference type="Proteomes" id="UP001141806"/>
    </source>
</evidence>
<feature type="transmembrane region" description="Helical" evidence="21">
    <location>
        <begin position="580"/>
        <end position="600"/>
    </location>
</feature>
<dbReference type="InterPro" id="IPR032675">
    <property type="entry name" value="LRR_dom_sf"/>
</dbReference>
<dbReference type="Gene3D" id="1.10.510.10">
    <property type="entry name" value="Transferase(Phosphotransferase) domain 1"/>
    <property type="match status" value="1"/>
</dbReference>
<dbReference type="PROSITE" id="PS00108">
    <property type="entry name" value="PROTEIN_KINASE_ST"/>
    <property type="match status" value="1"/>
</dbReference>
<dbReference type="PROSITE" id="PS51450">
    <property type="entry name" value="LRR"/>
    <property type="match status" value="2"/>
</dbReference>
<evidence type="ECO:0000256" key="14">
    <source>
        <dbReference type="ARBA" id="ARBA00022840"/>
    </source>
</evidence>
<dbReference type="GO" id="GO:0099402">
    <property type="term" value="P:plant organ development"/>
    <property type="evidence" value="ECO:0007669"/>
    <property type="project" value="UniProtKB-ARBA"/>
</dbReference>
<dbReference type="InterPro" id="IPR000719">
    <property type="entry name" value="Prot_kinase_dom"/>
</dbReference>
<evidence type="ECO:0000256" key="11">
    <source>
        <dbReference type="ARBA" id="ARBA00022737"/>
    </source>
</evidence>
<name>A0A9Q0JUE8_9MAGN</name>
<dbReference type="Pfam" id="PF00069">
    <property type="entry name" value="Pkinase"/>
    <property type="match status" value="1"/>
</dbReference>
<protein>
    <recommendedName>
        <fullName evidence="3">non-specific serine/threonine protein kinase</fullName>
        <ecNumber evidence="3">2.7.11.1</ecNumber>
    </recommendedName>
</protein>
<dbReference type="PRINTS" id="PR00019">
    <property type="entry name" value="LEURICHRPT"/>
</dbReference>
<keyword evidence="11" id="KW-0677">Repeat</keyword>
<keyword evidence="4" id="KW-1003">Cell membrane</keyword>
<dbReference type="GO" id="GO:0009653">
    <property type="term" value="P:anatomical structure morphogenesis"/>
    <property type="evidence" value="ECO:0007669"/>
    <property type="project" value="UniProtKB-ARBA"/>
</dbReference>
<dbReference type="Gene3D" id="3.30.200.20">
    <property type="entry name" value="Phosphorylase Kinase, domain 1"/>
    <property type="match status" value="1"/>
</dbReference>
<dbReference type="Proteomes" id="UP001141806">
    <property type="component" value="Unassembled WGS sequence"/>
</dbReference>
<accession>A0A9Q0JUE8</accession>
<dbReference type="InterPro" id="IPR003591">
    <property type="entry name" value="Leu-rich_rpt_typical-subtyp"/>
</dbReference>
<evidence type="ECO:0000256" key="1">
    <source>
        <dbReference type="ARBA" id="ARBA00004162"/>
    </source>
</evidence>
<dbReference type="Pfam" id="PF00560">
    <property type="entry name" value="LRR_1"/>
    <property type="match status" value="3"/>
</dbReference>
<evidence type="ECO:0000259" key="22">
    <source>
        <dbReference type="PROSITE" id="PS50011"/>
    </source>
</evidence>
<dbReference type="FunFam" id="1.10.510.10:FF:000358">
    <property type="entry name" value="Putative leucine-rich repeat receptor-like serine/threonine-protein kinase"/>
    <property type="match status" value="1"/>
</dbReference>
<feature type="domain" description="Protein kinase" evidence="22">
    <location>
        <begin position="640"/>
        <end position="926"/>
    </location>
</feature>
<dbReference type="PROSITE" id="PS50011">
    <property type="entry name" value="PROTEIN_KINASE_DOM"/>
    <property type="match status" value="1"/>
</dbReference>
<evidence type="ECO:0000256" key="20">
    <source>
        <dbReference type="ARBA" id="ARBA00048679"/>
    </source>
</evidence>
<keyword evidence="16 21" id="KW-0472">Membrane</keyword>
<sequence length="926" mass="103483">MDVSYVELRSHPLPHPLTHIPLLTWLPVPHQPTPLKAMWRADVSLPIDFVFKLKQPPVFISWFQSEFRLLTIIISCVIQSSWDSSHSTPCFWHGVRCDQKQNVDSLNLSSLGTSGTLGQEIGRLKYLKKIDFSNNSLSGSIPSELSNCQLVEDLDLSRNAFAGEIPGELGMLNNLKELLLFSNHLTGEIPRGVWKITTLEILAVHDNNLSGELPLEMTELWQLRNISLSGNHFSGVVPQGLGINSSLEHLDLSDNQLSGEIPPNLCSGKRLVFLDIGQNLLHGGIPSDVGSCPTLSRLTLKHNNLSGSFPNFDQNITLLFIDISGNKIDGTMPSRLGNCTNLAWIDLSKNQLVGPIPHELGNLKELQVLNLSSNNLHGPLPPEISNCNKLYILDVGFNSLNGSIPSNLSALSQLSSLMLNENRFTGKIPDFSSNFEGLLEIHLGGNFLEGSIPLSIVNLRNLKYGMNLSCNRLTGQIPSELLALGMLQRLDISHNNLTGSLEPLEGLDSLSELNVSYNLFVGQVPWELMRYSLTSFLGNPGLCTHCYPEDSTRCNYRDTNLSACQYEYKKRHERPGHARLVFSVIALVSLFFIALLLLWVKFVLLGSRKAIFFVREAVRPIFLNDTDTLMNKVLNATDNLNERYIIGRGAQGTIYKASDLDNWGTLAVKKIVCEGQVAHKGMVNEIRTIGKIKHRNLVKCYGFTLRKDYGLIFYEFVKNGSLHNALHEEVTPALDLQWNLRYRIALGTAQALAYLHYDCVPAIVHGDIKPKNILLDVNMEPRLADFGLAHLVNLPYVSMLSSVVGVGTYGYIAPETAFSMVKRKETDVYSYGVVLLELITRKKPSDPSLPEDIDFVSWVRSIWNNSKTIEDIADPTLLKEFRDPMLKKEVTLVLLLALECTAKNPRVRPTMEQIVALRLRFKRNHT</sequence>
<dbReference type="PANTHER" id="PTHR27000:SF585">
    <property type="entry name" value="LEUCINE-RICH REPEAT RECEPTOR-LIKE PROTEIN KINASE PEPR1"/>
    <property type="match status" value="1"/>
</dbReference>
<dbReference type="EMBL" id="JAMYWD010000012">
    <property type="protein sequence ID" value="KAJ4950810.1"/>
    <property type="molecule type" value="Genomic_DNA"/>
</dbReference>
<keyword evidence="17" id="KW-0675">Receptor</keyword>
<evidence type="ECO:0000256" key="6">
    <source>
        <dbReference type="ARBA" id="ARBA00022553"/>
    </source>
</evidence>
<evidence type="ECO:0000256" key="19">
    <source>
        <dbReference type="ARBA" id="ARBA00047899"/>
    </source>
</evidence>
<evidence type="ECO:0000256" key="13">
    <source>
        <dbReference type="ARBA" id="ARBA00022777"/>
    </source>
</evidence>
<evidence type="ECO:0000256" key="4">
    <source>
        <dbReference type="ARBA" id="ARBA00022475"/>
    </source>
</evidence>
<dbReference type="FunFam" id="3.80.10.10:FF:000095">
    <property type="entry name" value="LRR receptor-like serine/threonine-protein kinase GSO1"/>
    <property type="match status" value="1"/>
</dbReference>
<comment type="catalytic activity">
    <reaction evidence="20">
        <text>L-seryl-[protein] + ATP = O-phospho-L-seryl-[protein] + ADP + H(+)</text>
        <dbReference type="Rhea" id="RHEA:17989"/>
        <dbReference type="Rhea" id="RHEA-COMP:9863"/>
        <dbReference type="Rhea" id="RHEA-COMP:11604"/>
        <dbReference type="ChEBI" id="CHEBI:15378"/>
        <dbReference type="ChEBI" id="CHEBI:29999"/>
        <dbReference type="ChEBI" id="CHEBI:30616"/>
        <dbReference type="ChEBI" id="CHEBI:83421"/>
        <dbReference type="ChEBI" id="CHEBI:456216"/>
        <dbReference type="EC" id="2.7.11.1"/>
    </reaction>
</comment>
<dbReference type="Gene3D" id="3.80.10.10">
    <property type="entry name" value="Ribonuclease Inhibitor"/>
    <property type="match status" value="3"/>
</dbReference>
<dbReference type="Pfam" id="PF08263">
    <property type="entry name" value="LRRNT_2"/>
    <property type="match status" value="1"/>
</dbReference>
<keyword evidence="18" id="KW-0325">Glycoprotein</keyword>
<evidence type="ECO:0000256" key="2">
    <source>
        <dbReference type="ARBA" id="ARBA00008684"/>
    </source>
</evidence>
<dbReference type="SUPFAM" id="SSF52058">
    <property type="entry name" value="L domain-like"/>
    <property type="match status" value="2"/>
</dbReference>
<evidence type="ECO:0000256" key="16">
    <source>
        <dbReference type="ARBA" id="ARBA00023136"/>
    </source>
</evidence>
<proteinExistence type="inferred from homology"/>
<dbReference type="SMART" id="SM00220">
    <property type="entry name" value="S_TKc"/>
    <property type="match status" value="1"/>
</dbReference>
<reference evidence="23" key="1">
    <citation type="journal article" date="2023" name="Plant J.">
        <title>The genome of the king protea, Protea cynaroides.</title>
        <authorList>
            <person name="Chang J."/>
            <person name="Duong T.A."/>
            <person name="Schoeman C."/>
            <person name="Ma X."/>
            <person name="Roodt D."/>
            <person name="Barker N."/>
            <person name="Li Z."/>
            <person name="Van de Peer Y."/>
            <person name="Mizrachi E."/>
        </authorList>
    </citation>
    <scope>NUCLEOTIDE SEQUENCE</scope>
    <source>
        <tissue evidence="23">Young leaves</tissue>
    </source>
</reference>
<dbReference type="GO" id="GO:0005524">
    <property type="term" value="F:ATP binding"/>
    <property type="evidence" value="ECO:0007669"/>
    <property type="project" value="UniProtKB-KW"/>
</dbReference>
<comment type="caution">
    <text evidence="23">The sequence shown here is derived from an EMBL/GenBank/DDBJ whole genome shotgun (WGS) entry which is preliminary data.</text>
</comment>
<comment type="catalytic activity">
    <reaction evidence="19">
        <text>L-threonyl-[protein] + ATP = O-phospho-L-threonyl-[protein] + ADP + H(+)</text>
        <dbReference type="Rhea" id="RHEA:46608"/>
        <dbReference type="Rhea" id="RHEA-COMP:11060"/>
        <dbReference type="Rhea" id="RHEA-COMP:11605"/>
        <dbReference type="ChEBI" id="CHEBI:15378"/>
        <dbReference type="ChEBI" id="CHEBI:30013"/>
        <dbReference type="ChEBI" id="CHEBI:30616"/>
        <dbReference type="ChEBI" id="CHEBI:61977"/>
        <dbReference type="ChEBI" id="CHEBI:456216"/>
        <dbReference type="EC" id="2.7.11.1"/>
    </reaction>
</comment>
<dbReference type="PANTHER" id="PTHR27000">
    <property type="entry name" value="LEUCINE-RICH REPEAT RECEPTOR-LIKE PROTEIN KINASE FAMILY PROTEIN-RELATED"/>
    <property type="match status" value="1"/>
</dbReference>
<keyword evidence="24" id="KW-1185">Reference proteome</keyword>
<evidence type="ECO:0000256" key="15">
    <source>
        <dbReference type="ARBA" id="ARBA00022989"/>
    </source>
</evidence>
<keyword evidence="9 21" id="KW-0812">Transmembrane</keyword>
<keyword evidence="10" id="KW-0732">Signal</keyword>
<evidence type="ECO:0000313" key="23">
    <source>
        <dbReference type="EMBL" id="KAJ4950810.1"/>
    </source>
</evidence>
<keyword evidence="7" id="KW-0433">Leucine-rich repeat</keyword>
<evidence type="ECO:0000256" key="12">
    <source>
        <dbReference type="ARBA" id="ARBA00022741"/>
    </source>
</evidence>
<evidence type="ECO:0000256" key="7">
    <source>
        <dbReference type="ARBA" id="ARBA00022614"/>
    </source>
</evidence>
<dbReference type="InterPro" id="IPR013210">
    <property type="entry name" value="LRR_N_plant-typ"/>
</dbReference>
<keyword evidence="15 21" id="KW-1133">Transmembrane helix</keyword>